<sequence>MHKLFSILMNIITRISFNTLAQSGNGEEVPVNSDVAMADALRADGKIYVVVAVLLIILVGLFAYLFRVERKIKKLESEELK</sequence>
<dbReference type="KEGG" id="fpf:DCC35_01105"/>
<gene>
    <name evidence="2" type="ORF">DCC35_01105</name>
</gene>
<dbReference type="AlphaFoldDB" id="A0A4D7JPT2"/>
<organism evidence="2 3">
    <name type="scientific">Mangrovivirga cuniculi</name>
    <dbReference type="NCBI Taxonomy" id="2715131"/>
    <lineage>
        <taxon>Bacteria</taxon>
        <taxon>Pseudomonadati</taxon>
        <taxon>Bacteroidota</taxon>
        <taxon>Cytophagia</taxon>
        <taxon>Cytophagales</taxon>
        <taxon>Mangrovivirgaceae</taxon>
        <taxon>Mangrovivirga</taxon>
    </lineage>
</organism>
<reference evidence="2 3" key="1">
    <citation type="submission" date="2018-04" db="EMBL/GenBank/DDBJ databases">
        <title>Complete genome uncultured novel isolate.</title>
        <authorList>
            <person name="Merlino G."/>
        </authorList>
    </citation>
    <scope>NUCLEOTIDE SEQUENCE [LARGE SCALE GENOMIC DNA]</scope>
    <source>
        <strain evidence="3">R1DC9</strain>
    </source>
</reference>
<protein>
    <submittedName>
        <fullName evidence="2">CcmD family protein</fullName>
    </submittedName>
</protein>
<dbReference type="OrthoDB" id="886941at2"/>
<dbReference type="RefSeq" id="WP_137089041.1">
    <property type="nucleotide sequence ID" value="NZ_CP028923.1"/>
</dbReference>
<evidence type="ECO:0000313" key="3">
    <source>
        <dbReference type="Proteomes" id="UP000298616"/>
    </source>
</evidence>
<dbReference type="Pfam" id="PF20077">
    <property type="entry name" value="CcmD_alt"/>
    <property type="match status" value="1"/>
</dbReference>
<keyword evidence="1" id="KW-0472">Membrane</keyword>
<evidence type="ECO:0000313" key="2">
    <source>
        <dbReference type="EMBL" id="QCK13446.1"/>
    </source>
</evidence>
<keyword evidence="1" id="KW-0812">Transmembrane</keyword>
<dbReference type="Proteomes" id="UP000298616">
    <property type="component" value="Chromosome"/>
</dbReference>
<feature type="transmembrane region" description="Helical" evidence="1">
    <location>
        <begin position="47"/>
        <end position="66"/>
    </location>
</feature>
<name>A0A4D7JPT2_9BACT</name>
<keyword evidence="3" id="KW-1185">Reference proteome</keyword>
<keyword evidence="1" id="KW-1133">Transmembrane helix</keyword>
<accession>A0A4D7JPT2</accession>
<dbReference type="EMBL" id="CP028923">
    <property type="protein sequence ID" value="QCK13446.1"/>
    <property type="molecule type" value="Genomic_DNA"/>
</dbReference>
<proteinExistence type="predicted"/>
<evidence type="ECO:0000256" key="1">
    <source>
        <dbReference type="SAM" id="Phobius"/>
    </source>
</evidence>